<proteinExistence type="inferred from homology"/>
<accession>A0A0S4JK95</accession>
<feature type="compositionally biased region" description="Low complexity" evidence="2">
    <location>
        <begin position="15"/>
        <end position="24"/>
    </location>
</feature>
<dbReference type="PANTHER" id="PTHR12320">
    <property type="entry name" value="PROTEIN PHOSPHATASE 2C"/>
    <property type="match status" value="1"/>
</dbReference>
<name>A0A0S4JK95_BODSA</name>
<dbReference type="EMBL" id="CYKH01001983">
    <property type="protein sequence ID" value="CUG91937.1"/>
    <property type="molecule type" value="Genomic_DNA"/>
</dbReference>
<dbReference type="GO" id="GO:0004722">
    <property type="term" value="F:protein serine/threonine phosphatase activity"/>
    <property type="evidence" value="ECO:0007669"/>
    <property type="project" value="UniProtKB-EC"/>
</dbReference>
<comment type="cofactor">
    <cofactor evidence="1">
        <name>Mg(2+)</name>
        <dbReference type="ChEBI" id="CHEBI:18420"/>
    </cofactor>
</comment>
<dbReference type="SMART" id="SM00332">
    <property type="entry name" value="PP2Cc"/>
    <property type="match status" value="1"/>
</dbReference>
<reference evidence="5" key="1">
    <citation type="submission" date="2015-09" db="EMBL/GenBank/DDBJ databases">
        <authorList>
            <consortium name="Pathogen Informatics"/>
        </authorList>
    </citation>
    <scope>NUCLEOTIDE SEQUENCE [LARGE SCALE GENOMIC DNA]</scope>
    <source>
        <strain evidence="5">Lake Konstanz</strain>
    </source>
</reference>
<evidence type="ECO:0000256" key="1">
    <source>
        <dbReference type="RuleBase" id="RU366020"/>
    </source>
</evidence>
<dbReference type="Proteomes" id="UP000051952">
    <property type="component" value="Unassembled WGS sequence"/>
</dbReference>
<dbReference type="OMA" id="AYSEPQT"/>
<dbReference type="Pfam" id="PF07228">
    <property type="entry name" value="SpoIIE"/>
    <property type="match status" value="1"/>
</dbReference>
<dbReference type="InterPro" id="IPR036457">
    <property type="entry name" value="PPM-type-like_dom_sf"/>
</dbReference>
<dbReference type="SUPFAM" id="SSF81606">
    <property type="entry name" value="PP2C-like"/>
    <property type="match status" value="1"/>
</dbReference>
<evidence type="ECO:0000256" key="2">
    <source>
        <dbReference type="SAM" id="MobiDB-lite"/>
    </source>
</evidence>
<keyword evidence="1" id="KW-0479">Metal-binding</keyword>
<dbReference type="OrthoDB" id="60843at2759"/>
<comment type="cofactor">
    <cofactor evidence="1">
        <name>Mn(2+)</name>
        <dbReference type="ChEBI" id="CHEBI:29035"/>
    </cofactor>
</comment>
<dbReference type="VEuPathDB" id="TriTrypDB:BSAL_34860"/>
<gene>
    <name evidence="4" type="ORF">BSAL_34860</name>
</gene>
<sequence>MGQKQNGGDAKSAAQLQLQQQQQQFEWGKGPDVAPTDEKDPNDIVLQSWAFCKSKPSPVKHYRSDVEERERRLSLQWRKRASFVELDCGEDSFFVSNTYRTLGVADGVGGWKDEGVDPALFSNKLMENAKAYSETHRKDYDPERIMHNAFEKLKHDKGVRAGSSTCCIASLVEDSGKWWLDFANLGDSGALVIRNRDILHRVHEKIHGFSQPFQLAVLPEHLKGRAYSDRVTDSIRERVEVQVGDVVLLGTDGLFDNRYNSQLAADAGWVGTVADSILEKIPVFGFLLSSAFSTGDQKIEYTDPYRVVQRVVNDTYKNSLSKDADTPWASMLQEYGVKDAKGGKVDDITCLMARVSTREELAAGIVW</sequence>
<dbReference type="GO" id="GO:0046872">
    <property type="term" value="F:metal ion binding"/>
    <property type="evidence" value="ECO:0007669"/>
    <property type="project" value="UniProtKB-UniRule"/>
</dbReference>
<evidence type="ECO:0000259" key="3">
    <source>
        <dbReference type="PROSITE" id="PS51746"/>
    </source>
</evidence>
<dbReference type="PROSITE" id="PS51746">
    <property type="entry name" value="PPM_2"/>
    <property type="match status" value="1"/>
</dbReference>
<keyword evidence="1" id="KW-0378">Hydrolase</keyword>
<evidence type="ECO:0000313" key="5">
    <source>
        <dbReference type="Proteomes" id="UP000051952"/>
    </source>
</evidence>
<dbReference type="AlphaFoldDB" id="A0A0S4JK95"/>
<dbReference type="PANTHER" id="PTHR12320:SF37">
    <property type="entry name" value="PROTEIN PHOSPHATASE"/>
    <property type="match status" value="1"/>
</dbReference>
<comment type="catalytic activity">
    <reaction evidence="1">
        <text>O-phospho-L-seryl-[protein] + H2O = L-seryl-[protein] + phosphate</text>
        <dbReference type="Rhea" id="RHEA:20629"/>
        <dbReference type="Rhea" id="RHEA-COMP:9863"/>
        <dbReference type="Rhea" id="RHEA-COMP:11604"/>
        <dbReference type="ChEBI" id="CHEBI:15377"/>
        <dbReference type="ChEBI" id="CHEBI:29999"/>
        <dbReference type="ChEBI" id="CHEBI:43474"/>
        <dbReference type="ChEBI" id="CHEBI:83421"/>
        <dbReference type="EC" id="3.1.3.16"/>
    </reaction>
</comment>
<dbReference type="Gene3D" id="3.60.40.10">
    <property type="entry name" value="PPM-type phosphatase domain"/>
    <property type="match status" value="1"/>
</dbReference>
<keyword evidence="1" id="KW-0904">Protein phosphatase</keyword>
<comment type="catalytic activity">
    <reaction evidence="1">
        <text>O-phospho-L-threonyl-[protein] + H2O = L-threonyl-[protein] + phosphate</text>
        <dbReference type="Rhea" id="RHEA:47004"/>
        <dbReference type="Rhea" id="RHEA-COMP:11060"/>
        <dbReference type="Rhea" id="RHEA-COMP:11605"/>
        <dbReference type="ChEBI" id="CHEBI:15377"/>
        <dbReference type="ChEBI" id="CHEBI:30013"/>
        <dbReference type="ChEBI" id="CHEBI:43474"/>
        <dbReference type="ChEBI" id="CHEBI:61977"/>
        <dbReference type="EC" id="3.1.3.16"/>
    </reaction>
</comment>
<comment type="similarity">
    <text evidence="1">Belongs to the PP2C family.</text>
</comment>
<keyword evidence="1" id="KW-0464">Manganese</keyword>
<protein>
    <recommendedName>
        <fullName evidence="1">Protein phosphatase</fullName>
        <ecNumber evidence="1">3.1.3.16</ecNumber>
    </recommendedName>
</protein>
<feature type="domain" description="PPM-type phosphatase" evidence="3">
    <location>
        <begin position="69"/>
        <end position="355"/>
    </location>
</feature>
<keyword evidence="5" id="KW-1185">Reference proteome</keyword>
<dbReference type="EC" id="3.1.3.16" evidence="1"/>
<feature type="region of interest" description="Disordered" evidence="2">
    <location>
        <begin position="1"/>
        <end position="40"/>
    </location>
</feature>
<dbReference type="InterPro" id="IPR039123">
    <property type="entry name" value="PPTC7"/>
</dbReference>
<dbReference type="InterPro" id="IPR001932">
    <property type="entry name" value="PPM-type_phosphatase-like_dom"/>
</dbReference>
<evidence type="ECO:0000313" key="4">
    <source>
        <dbReference type="EMBL" id="CUG91937.1"/>
    </source>
</evidence>
<organism evidence="4 5">
    <name type="scientific">Bodo saltans</name>
    <name type="common">Flagellated protozoan</name>
    <dbReference type="NCBI Taxonomy" id="75058"/>
    <lineage>
        <taxon>Eukaryota</taxon>
        <taxon>Discoba</taxon>
        <taxon>Euglenozoa</taxon>
        <taxon>Kinetoplastea</taxon>
        <taxon>Metakinetoplastina</taxon>
        <taxon>Eubodonida</taxon>
        <taxon>Bodonidae</taxon>
        <taxon>Bodo</taxon>
    </lineage>
</organism>
<keyword evidence="1" id="KW-0460">Magnesium</keyword>